<protein>
    <submittedName>
        <fullName evidence="2">Uncharacterized protein</fullName>
    </submittedName>
</protein>
<gene>
    <name evidence="2" type="ORF">FA14DRAFT_178882</name>
</gene>
<feature type="compositionally biased region" description="Basic and acidic residues" evidence="1">
    <location>
        <begin position="1"/>
        <end position="10"/>
    </location>
</feature>
<evidence type="ECO:0000256" key="1">
    <source>
        <dbReference type="SAM" id="MobiDB-lite"/>
    </source>
</evidence>
<dbReference type="EMBL" id="KZ819603">
    <property type="protein sequence ID" value="PWN35512.1"/>
    <property type="molecule type" value="Genomic_DNA"/>
</dbReference>
<dbReference type="AlphaFoldDB" id="A0A316VD69"/>
<keyword evidence="3" id="KW-1185">Reference proteome</keyword>
<feature type="compositionally biased region" description="Polar residues" evidence="1">
    <location>
        <begin position="13"/>
        <end position="24"/>
    </location>
</feature>
<name>A0A316VD69_9BASI</name>
<dbReference type="RefSeq" id="XP_025355814.1">
    <property type="nucleotide sequence ID" value="XM_025500880.1"/>
</dbReference>
<sequence>MKSDENEKPKVSSAEQIKSTSTPSLHAETLTQKKHESERAKPVVVDQVKTLTPSSRLLPDSRHRDENAKIYYSKTSSHTPGRRLPVQKLGGGTNPFDSQHSSDGHSSGDPLTKPLLGILNSKVNGETDHDTICTLSTPFYHYTISIHSLVNFYEFIILMRHLCVLRNVGAGIVYVT</sequence>
<feature type="compositionally biased region" description="Low complexity" evidence="1">
    <location>
        <begin position="97"/>
        <end position="109"/>
    </location>
</feature>
<dbReference type="Proteomes" id="UP000245771">
    <property type="component" value="Unassembled WGS sequence"/>
</dbReference>
<evidence type="ECO:0000313" key="3">
    <source>
        <dbReference type="Proteomes" id="UP000245771"/>
    </source>
</evidence>
<reference evidence="2 3" key="1">
    <citation type="journal article" date="2018" name="Mol. Biol. Evol.">
        <title>Broad Genomic Sampling Reveals a Smut Pathogenic Ancestry of the Fungal Clade Ustilaginomycotina.</title>
        <authorList>
            <person name="Kijpornyongpan T."/>
            <person name="Mondo S.J."/>
            <person name="Barry K."/>
            <person name="Sandor L."/>
            <person name="Lee J."/>
            <person name="Lipzen A."/>
            <person name="Pangilinan J."/>
            <person name="LaButti K."/>
            <person name="Hainaut M."/>
            <person name="Henrissat B."/>
            <person name="Grigoriev I.V."/>
            <person name="Spatafora J.W."/>
            <person name="Aime M.C."/>
        </authorList>
    </citation>
    <scope>NUCLEOTIDE SEQUENCE [LARGE SCALE GENOMIC DNA]</scope>
    <source>
        <strain evidence="2 3">MCA 3882</strain>
    </source>
</reference>
<feature type="compositionally biased region" description="Basic and acidic residues" evidence="1">
    <location>
        <begin position="59"/>
        <end position="68"/>
    </location>
</feature>
<organism evidence="2 3">
    <name type="scientific">Meira miltonrushii</name>
    <dbReference type="NCBI Taxonomy" id="1280837"/>
    <lineage>
        <taxon>Eukaryota</taxon>
        <taxon>Fungi</taxon>
        <taxon>Dikarya</taxon>
        <taxon>Basidiomycota</taxon>
        <taxon>Ustilaginomycotina</taxon>
        <taxon>Exobasidiomycetes</taxon>
        <taxon>Exobasidiales</taxon>
        <taxon>Brachybasidiaceae</taxon>
        <taxon>Meira</taxon>
    </lineage>
</organism>
<dbReference type="InParanoid" id="A0A316VD69"/>
<dbReference type="GeneID" id="37022661"/>
<accession>A0A316VD69</accession>
<evidence type="ECO:0000313" key="2">
    <source>
        <dbReference type="EMBL" id="PWN35512.1"/>
    </source>
</evidence>
<proteinExistence type="predicted"/>
<feature type="compositionally biased region" description="Basic and acidic residues" evidence="1">
    <location>
        <begin position="31"/>
        <end position="41"/>
    </location>
</feature>
<feature type="region of interest" description="Disordered" evidence="1">
    <location>
        <begin position="1"/>
        <end position="111"/>
    </location>
</feature>